<name>A0A495EU34_9MICC</name>
<sequence>MPQESIDLGRIYTAQWTRRDGGLYALLPDADDTFRNAPITGDRVQIRLSELHLADEARLAARQLAGAST</sequence>
<evidence type="ECO:0000313" key="1">
    <source>
        <dbReference type="EMBL" id="RKR20498.1"/>
    </source>
</evidence>
<evidence type="ECO:0000313" key="2">
    <source>
        <dbReference type="Proteomes" id="UP000276055"/>
    </source>
</evidence>
<organism evidence="1 2">
    <name type="scientific">Arthrobacter oryzae</name>
    <dbReference type="NCBI Taxonomy" id="409290"/>
    <lineage>
        <taxon>Bacteria</taxon>
        <taxon>Bacillati</taxon>
        <taxon>Actinomycetota</taxon>
        <taxon>Actinomycetes</taxon>
        <taxon>Micrococcales</taxon>
        <taxon>Micrococcaceae</taxon>
        <taxon>Arthrobacter</taxon>
    </lineage>
</organism>
<comment type="caution">
    <text evidence="1">The sequence shown here is derived from an EMBL/GenBank/DDBJ whole genome shotgun (WGS) entry which is preliminary data.</text>
</comment>
<reference evidence="1 2" key="1">
    <citation type="submission" date="2018-10" db="EMBL/GenBank/DDBJ databases">
        <title>Genomic Encyclopedia of Type Strains, Phase IV (KMG-IV): sequencing the most valuable type-strain genomes for metagenomic binning, comparative biology and taxonomic classification.</title>
        <authorList>
            <person name="Goeker M."/>
        </authorList>
    </citation>
    <scope>NUCLEOTIDE SEQUENCE [LARGE SCALE GENOMIC DNA]</scope>
    <source>
        <strain evidence="1 2">DSM 25586</strain>
    </source>
</reference>
<proteinExistence type="predicted"/>
<gene>
    <name evidence="1" type="ORF">C8D78_1134</name>
</gene>
<dbReference type="EMBL" id="RBIR01000002">
    <property type="protein sequence ID" value="RKR20498.1"/>
    <property type="molecule type" value="Genomic_DNA"/>
</dbReference>
<dbReference type="AlphaFoldDB" id="A0A495EU34"/>
<protein>
    <submittedName>
        <fullName evidence="1">Uncharacterized protein</fullName>
    </submittedName>
</protein>
<dbReference type="Proteomes" id="UP000276055">
    <property type="component" value="Unassembled WGS sequence"/>
</dbReference>
<accession>A0A495EU34</accession>